<name>A0A2T5FZI3_9SPHN</name>
<keyword evidence="1" id="KW-0812">Transmembrane</keyword>
<feature type="transmembrane region" description="Helical" evidence="1">
    <location>
        <begin position="42"/>
        <end position="65"/>
    </location>
</feature>
<organism evidence="2 3">
    <name type="scientific">Sphingomonas oleivorans</name>
    <dbReference type="NCBI Taxonomy" id="1735121"/>
    <lineage>
        <taxon>Bacteria</taxon>
        <taxon>Pseudomonadati</taxon>
        <taxon>Pseudomonadota</taxon>
        <taxon>Alphaproteobacteria</taxon>
        <taxon>Sphingomonadales</taxon>
        <taxon>Sphingomonadaceae</taxon>
        <taxon>Sphingomonas</taxon>
    </lineage>
</organism>
<protein>
    <recommendedName>
        <fullName evidence="4">DUF304 domain-containing protein</fullName>
    </recommendedName>
</protein>
<dbReference type="AlphaFoldDB" id="A0A2T5FZI3"/>
<evidence type="ECO:0000256" key="1">
    <source>
        <dbReference type="SAM" id="Phobius"/>
    </source>
</evidence>
<sequence>MGAVVSGLIGAVIAAALVALADRGQKPAQAIIEGWRMLRPGWLLNFATAGSAGMAALFGYIFLFVGSSRPDADIQTPYAVILILAFGMAAIYVAWTSYGRTIMWKGNELRVRTSLGREMVCRISDIRSVTKSEMLGEYRLTFHDGSTLRLSAYFHGVKELVARLPKRARQD</sequence>
<evidence type="ECO:0000313" key="3">
    <source>
        <dbReference type="Proteomes" id="UP000244162"/>
    </source>
</evidence>
<keyword evidence="1" id="KW-0472">Membrane</keyword>
<feature type="transmembrane region" description="Helical" evidence="1">
    <location>
        <begin position="6"/>
        <end position="21"/>
    </location>
</feature>
<evidence type="ECO:0000313" key="2">
    <source>
        <dbReference type="EMBL" id="PTQ12114.1"/>
    </source>
</evidence>
<feature type="transmembrane region" description="Helical" evidence="1">
    <location>
        <begin position="77"/>
        <end position="95"/>
    </location>
</feature>
<comment type="caution">
    <text evidence="2">The sequence shown here is derived from an EMBL/GenBank/DDBJ whole genome shotgun (WGS) entry which is preliminary data.</text>
</comment>
<evidence type="ECO:0008006" key="4">
    <source>
        <dbReference type="Google" id="ProtNLM"/>
    </source>
</evidence>
<dbReference type="EMBL" id="NWBU01000005">
    <property type="protein sequence ID" value="PTQ12114.1"/>
    <property type="molecule type" value="Genomic_DNA"/>
</dbReference>
<dbReference type="Proteomes" id="UP000244162">
    <property type="component" value="Unassembled WGS sequence"/>
</dbReference>
<keyword evidence="1" id="KW-1133">Transmembrane helix</keyword>
<keyword evidence="3" id="KW-1185">Reference proteome</keyword>
<reference evidence="2 3" key="1">
    <citation type="submission" date="2017-09" db="EMBL/GenBank/DDBJ databases">
        <title>Sphingomonas panjinensis sp.nov., isolated from oil-contaminated soil.</title>
        <authorList>
            <person name="Wang L."/>
            <person name="Chen L."/>
        </authorList>
    </citation>
    <scope>NUCLEOTIDE SEQUENCE [LARGE SCALE GENOMIC DNA]</scope>
    <source>
        <strain evidence="2 3">FW-11</strain>
    </source>
</reference>
<gene>
    <name evidence="2" type="ORF">CLG96_05990</name>
</gene>
<proteinExistence type="predicted"/>
<accession>A0A2T5FZI3</accession>